<dbReference type="Pfam" id="PF07791">
    <property type="entry name" value="Imm11"/>
    <property type="match status" value="1"/>
</dbReference>
<sequence length="194" mass="21518">MNYYSMCHEVVKGGYTDGDVVFYPTLSDYYQVGMSLSLIGVSVSVILDKTVRALKSDFFLTTSGAFFVSQDFKDVLGGLNTSLQFSPADVKHFNGRPAVKKYYFIHVNDRCACFDYGLSEYSGKSLVMSKIQAGELTADYKVRGVKKMCIDEAKTGSLDLFFVAGVIWIDPIVSEVLVRKVESNKLLVRFSAIG</sequence>
<dbReference type="RefSeq" id="WP_137138408.1">
    <property type="nucleotide sequence ID" value="NZ_BLJF01000001.1"/>
</dbReference>
<accession>A0AAJ5I4H2</accession>
<feature type="domain" description="Immunity MXAN-0049 protein" evidence="1">
    <location>
        <begin position="51"/>
        <end position="186"/>
    </location>
</feature>
<protein>
    <recommendedName>
        <fullName evidence="1">Immunity MXAN-0049 protein domain-containing protein</fullName>
    </recommendedName>
</protein>
<organism evidence="2 3">
    <name type="scientific">Pseudomonas asiatica</name>
    <dbReference type="NCBI Taxonomy" id="2219225"/>
    <lineage>
        <taxon>Bacteria</taxon>
        <taxon>Pseudomonadati</taxon>
        <taxon>Pseudomonadota</taxon>
        <taxon>Gammaproteobacteria</taxon>
        <taxon>Pseudomonadales</taxon>
        <taxon>Pseudomonadaceae</taxon>
        <taxon>Pseudomonas</taxon>
    </lineage>
</organism>
<reference evidence="2" key="1">
    <citation type="submission" date="2022-07" db="EMBL/GenBank/DDBJ databases">
        <title>Complete genome of MD9.</title>
        <authorList>
            <person name="Cao G."/>
        </authorList>
    </citation>
    <scope>NUCLEOTIDE SEQUENCE</scope>
    <source>
        <strain evidence="2">MD9</strain>
    </source>
</reference>
<dbReference type="Proteomes" id="UP001058744">
    <property type="component" value="Chromosome"/>
</dbReference>
<dbReference type="EMBL" id="CP101700">
    <property type="protein sequence ID" value="UUC16433.1"/>
    <property type="molecule type" value="Genomic_DNA"/>
</dbReference>
<name>A0AAJ5I4H2_9PSED</name>
<gene>
    <name evidence="2" type="ORF">NOV18_14255</name>
</gene>
<evidence type="ECO:0000259" key="1">
    <source>
        <dbReference type="Pfam" id="PF07791"/>
    </source>
</evidence>
<evidence type="ECO:0000313" key="2">
    <source>
        <dbReference type="EMBL" id="UUC16433.1"/>
    </source>
</evidence>
<proteinExistence type="predicted"/>
<dbReference type="InterPro" id="IPR012433">
    <property type="entry name" value="Imm11"/>
</dbReference>
<evidence type="ECO:0000313" key="3">
    <source>
        <dbReference type="Proteomes" id="UP001058744"/>
    </source>
</evidence>
<dbReference type="AlphaFoldDB" id="A0AAJ5I4H2"/>